<comment type="caution">
    <text evidence="1">The sequence shown here is derived from an EMBL/GenBank/DDBJ whole genome shotgun (WGS) entry which is preliminary data.</text>
</comment>
<gene>
    <name evidence="1" type="ORF">NPIL_489121</name>
</gene>
<accession>A0A8X6U2W8</accession>
<sequence>MDIMGENNGFVFVWAISNFSFCKNDQPVISPDFCPWVLNGSKLRLAMYPIEEECVVCYMYMADCKVAGRMFRFELSFLDRDFQSYYYLNFPDNLEDPEIMNDCKILIDREALHIDKRFLLLHDDTLTIRLKIYEFQESPTPERIFFETKISTKSICITQIVKNATQFLSLFSNYTKTVFWVPSEPRGDPVLSVILSKSFRYDEPRIFFEIDPGQENPVRALSCLVYLLGSNGRKYFCREIDVFLPGLFMRKIKHPFEIANSFILNNKEEFFPNDNLFISFEFKFPRD</sequence>
<reference evidence="1" key="1">
    <citation type="submission" date="2020-08" db="EMBL/GenBank/DDBJ databases">
        <title>Multicomponent nature underlies the extraordinary mechanical properties of spider dragline silk.</title>
        <authorList>
            <person name="Kono N."/>
            <person name="Nakamura H."/>
            <person name="Mori M."/>
            <person name="Yoshida Y."/>
            <person name="Ohtoshi R."/>
            <person name="Malay A.D."/>
            <person name="Moran D.A.P."/>
            <person name="Tomita M."/>
            <person name="Numata K."/>
            <person name="Arakawa K."/>
        </authorList>
    </citation>
    <scope>NUCLEOTIDE SEQUENCE</scope>
</reference>
<keyword evidence="2" id="KW-1185">Reference proteome</keyword>
<proteinExistence type="predicted"/>
<dbReference type="AlphaFoldDB" id="A0A8X6U2W8"/>
<dbReference type="Gene3D" id="2.60.210.10">
    <property type="entry name" value="Apoptosis, Tumor Necrosis Factor Receptor Associated Protein 2, Chain A"/>
    <property type="match status" value="1"/>
</dbReference>
<dbReference type="SUPFAM" id="SSF49599">
    <property type="entry name" value="TRAF domain-like"/>
    <property type="match status" value="1"/>
</dbReference>
<protein>
    <submittedName>
        <fullName evidence="1">Uncharacterized protein</fullName>
    </submittedName>
</protein>
<dbReference type="EMBL" id="BMAW01023830">
    <property type="protein sequence ID" value="GFT84833.1"/>
    <property type="molecule type" value="Genomic_DNA"/>
</dbReference>
<evidence type="ECO:0000313" key="2">
    <source>
        <dbReference type="Proteomes" id="UP000887013"/>
    </source>
</evidence>
<dbReference type="Proteomes" id="UP000887013">
    <property type="component" value="Unassembled WGS sequence"/>
</dbReference>
<organism evidence="1 2">
    <name type="scientific">Nephila pilipes</name>
    <name type="common">Giant wood spider</name>
    <name type="synonym">Nephila maculata</name>
    <dbReference type="NCBI Taxonomy" id="299642"/>
    <lineage>
        <taxon>Eukaryota</taxon>
        <taxon>Metazoa</taxon>
        <taxon>Ecdysozoa</taxon>
        <taxon>Arthropoda</taxon>
        <taxon>Chelicerata</taxon>
        <taxon>Arachnida</taxon>
        <taxon>Araneae</taxon>
        <taxon>Araneomorphae</taxon>
        <taxon>Entelegynae</taxon>
        <taxon>Araneoidea</taxon>
        <taxon>Nephilidae</taxon>
        <taxon>Nephila</taxon>
    </lineage>
</organism>
<name>A0A8X6U2W8_NEPPI</name>
<dbReference type="InterPro" id="IPR008974">
    <property type="entry name" value="TRAF-like"/>
</dbReference>
<evidence type="ECO:0000313" key="1">
    <source>
        <dbReference type="EMBL" id="GFT84833.1"/>
    </source>
</evidence>